<dbReference type="PANTHER" id="PTHR24238:SF74">
    <property type="entry name" value="PROKINETICIN RECEPTOR 2"/>
    <property type="match status" value="1"/>
</dbReference>
<dbReference type="KEGG" id="pmrn:116939732"/>
<evidence type="ECO:0000256" key="4">
    <source>
        <dbReference type="ARBA" id="ARBA00022989"/>
    </source>
</evidence>
<keyword evidence="2" id="KW-1003">Cell membrane</keyword>
<evidence type="ECO:0000259" key="13">
    <source>
        <dbReference type="PROSITE" id="PS50262"/>
    </source>
</evidence>
<evidence type="ECO:0000313" key="14">
    <source>
        <dbReference type="Proteomes" id="UP001318040"/>
    </source>
</evidence>
<dbReference type="Gene3D" id="1.20.1070.10">
    <property type="entry name" value="Rhodopsin 7-helix transmembrane proteins"/>
    <property type="match status" value="1"/>
</dbReference>
<dbReference type="SUPFAM" id="SSF81321">
    <property type="entry name" value="Family A G protein-coupled receptor-like"/>
    <property type="match status" value="1"/>
</dbReference>
<keyword evidence="3 11" id="KW-0812">Transmembrane</keyword>
<evidence type="ECO:0000256" key="2">
    <source>
        <dbReference type="ARBA" id="ARBA00022475"/>
    </source>
</evidence>
<dbReference type="GO" id="GO:0008188">
    <property type="term" value="F:neuropeptide receptor activity"/>
    <property type="evidence" value="ECO:0007669"/>
    <property type="project" value="TreeGrafter"/>
</dbReference>
<keyword evidence="8 11" id="KW-0675">Receptor</keyword>
<comment type="similarity">
    <text evidence="11">Belongs to the G-protein coupled receptor 1 family.</text>
</comment>
<keyword evidence="4 12" id="KW-1133">Transmembrane helix</keyword>
<reference evidence="15" key="1">
    <citation type="submission" date="2025-08" db="UniProtKB">
        <authorList>
            <consortium name="RefSeq"/>
        </authorList>
    </citation>
    <scope>IDENTIFICATION</scope>
    <source>
        <tissue evidence="15">Sperm</tissue>
    </source>
</reference>
<evidence type="ECO:0000256" key="6">
    <source>
        <dbReference type="ARBA" id="ARBA00023136"/>
    </source>
</evidence>
<dbReference type="InterPro" id="IPR000276">
    <property type="entry name" value="GPCR_Rhodpsn"/>
</dbReference>
<keyword evidence="10 11" id="KW-0807">Transducer</keyword>
<feature type="transmembrane region" description="Helical" evidence="12">
    <location>
        <begin position="96"/>
        <end position="116"/>
    </location>
</feature>
<accession>A0AAJ7SRU3</accession>
<proteinExistence type="inferred from homology"/>
<dbReference type="PROSITE" id="PS50262">
    <property type="entry name" value="G_PROTEIN_RECEP_F1_2"/>
    <property type="match status" value="1"/>
</dbReference>
<sequence>MAAEPCSAYYAEPWDGTAPPTGQLNATHWPPGCDYGGYDVEDENGAQGPGDPTLPTARLLIGVALGTTMLVCGVGNVLFCVALLRCRRLRNTTNLLIANLAVSDLVVAAVCCPFELEYYVVRRLTWSHGPRLCAVINYVRAASLYVSTNALLAIAVDRYLVILRPLQPRMARRTTAALLAAVWALSALLAVPAARFSTETALPAASPRDPVQRKFCGQIWPAQSALLYKSYFLTVLSAQFVAPVLAMSFCYACIAKELWFKRVPGHQTEQARRRLRSRRRGVVALVGLLGAFVLCWAPFYGFALVRDFFPAVLLRQRHYITVFYAVQCVAVSNSAVSTVLVVVTLKPDALLAHALRPCLRRGPSGRAAVPPAPAVVATASATAPSSPAGVELKCTAVSDA</sequence>
<evidence type="ECO:0000256" key="3">
    <source>
        <dbReference type="ARBA" id="ARBA00022692"/>
    </source>
</evidence>
<keyword evidence="9" id="KW-0325">Glycoprotein</keyword>
<dbReference type="PROSITE" id="PS00237">
    <property type="entry name" value="G_PROTEIN_RECEP_F1_1"/>
    <property type="match status" value="1"/>
</dbReference>
<dbReference type="GeneID" id="116939732"/>
<dbReference type="RefSeq" id="XP_032804385.1">
    <property type="nucleotide sequence ID" value="XM_032948494.1"/>
</dbReference>
<gene>
    <name evidence="15" type="primary">LOC116939732</name>
</gene>
<evidence type="ECO:0000256" key="10">
    <source>
        <dbReference type="ARBA" id="ARBA00023224"/>
    </source>
</evidence>
<feature type="transmembrane region" description="Helical" evidence="12">
    <location>
        <begin position="322"/>
        <end position="345"/>
    </location>
</feature>
<feature type="transmembrane region" description="Helical" evidence="12">
    <location>
        <begin position="176"/>
        <end position="194"/>
    </location>
</feature>
<evidence type="ECO:0000256" key="5">
    <source>
        <dbReference type="ARBA" id="ARBA00023040"/>
    </source>
</evidence>
<keyword evidence="5 11" id="KW-0297">G-protein coupled receptor</keyword>
<dbReference type="Pfam" id="PF00001">
    <property type="entry name" value="7tm_1"/>
    <property type="match status" value="1"/>
</dbReference>
<keyword evidence="7" id="KW-1015">Disulfide bond</keyword>
<feature type="transmembrane region" description="Helical" evidence="12">
    <location>
        <begin position="59"/>
        <end position="84"/>
    </location>
</feature>
<dbReference type="PRINTS" id="PR00237">
    <property type="entry name" value="GPCRRHODOPSN"/>
</dbReference>
<feature type="domain" description="G-protein coupled receptors family 1 profile" evidence="13">
    <location>
        <begin position="75"/>
        <end position="341"/>
    </location>
</feature>
<organism evidence="14 15">
    <name type="scientific">Petromyzon marinus</name>
    <name type="common">Sea lamprey</name>
    <dbReference type="NCBI Taxonomy" id="7757"/>
    <lineage>
        <taxon>Eukaryota</taxon>
        <taxon>Metazoa</taxon>
        <taxon>Chordata</taxon>
        <taxon>Craniata</taxon>
        <taxon>Vertebrata</taxon>
        <taxon>Cyclostomata</taxon>
        <taxon>Hyperoartia</taxon>
        <taxon>Petromyzontiformes</taxon>
        <taxon>Petromyzontidae</taxon>
        <taxon>Petromyzon</taxon>
    </lineage>
</organism>
<dbReference type="InterPro" id="IPR017452">
    <property type="entry name" value="GPCR_Rhodpsn_7TM"/>
</dbReference>
<comment type="subcellular location">
    <subcellularLocation>
        <location evidence="1">Cell membrane</location>
        <topology evidence="1">Multi-pass membrane protein</topology>
    </subcellularLocation>
</comment>
<evidence type="ECO:0000313" key="15">
    <source>
        <dbReference type="RefSeq" id="XP_032804385.1"/>
    </source>
</evidence>
<evidence type="ECO:0000256" key="11">
    <source>
        <dbReference type="RuleBase" id="RU000688"/>
    </source>
</evidence>
<name>A0AAJ7SRU3_PETMA</name>
<evidence type="ECO:0000256" key="9">
    <source>
        <dbReference type="ARBA" id="ARBA00023180"/>
    </source>
</evidence>
<evidence type="ECO:0000256" key="12">
    <source>
        <dbReference type="SAM" id="Phobius"/>
    </source>
</evidence>
<protein>
    <submittedName>
        <fullName evidence="15">Prokineticin receptor 1-like</fullName>
    </submittedName>
</protein>
<keyword evidence="14" id="KW-1185">Reference proteome</keyword>
<keyword evidence="6 12" id="KW-0472">Membrane</keyword>
<feature type="transmembrane region" description="Helical" evidence="12">
    <location>
        <begin position="282"/>
        <end position="302"/>
    </location>
</feature>
<evidence type="ECO:0000256" key="7">
    <source>
        <dbReference type="ARBA" id="ARBA00023157"/>
    </source>
</evidence>
<feature type="transmembrane region" description="Helical" evidence="12">
    <location>
        <begin position="231"/>
        <end position="254"/>
    </location>
</feature>
<evidence type="ECO:0000256" key="8">
    <source>
        <dbReference type="ARBA" id="ARBA00023170"/>
    </source>
</evidence>
<dbReference type="AlphaFoldDB" id="A0AAJ7SRU3"/>
<evidence type="ECO:0000256" key="1">
    <source>
        <dbReference type="ARBA" id="ARBA00004651"/>
    </source>
</evidence>
<dbReference type="PANTHER" id="PTHR24238">
    <property type="entry name" value="G-PROTEIN COUPLED RECEPTOR"/>
    <property type="match status" value="1"/>
</dbReference>
<dbReference type="Proteomes" id="UP001318040">
    <property type="component" value="Chromosome 6"/>
</dbReference>
<dbReference type="FunFam" id="1.20.1070.10:FF:000069">
    <property type="entry name" value="Prokineticin receptor 2"/>
    <property type="match status" value="1"/>
</dbReference>
<dbReference type="GO" id="GO:0005886">
    <property type="term" value="C:plasma membrane"/>
    <property type="evidence" value="ECO:0007669"/>
    <property type="project" value="UniProtKB-SubCell"/>
</dbReference>
<feature type="transmembrane region" description="Helical" evidence="12">
    <location>
        <begin position="136"/>
        <end position="156"/>
    </location>
</feature>